<dbReference type="SUPFAM" id="SSF52058">
    <property type="entry name" value="L domain-like"/>
    <property type="match status" value="1"/>
</dbReference>
<accession>A0A9P0JCI0</accession>
<dbReference type="InterPro" id="IPR001611">
    <property type="entry name" value="Leu-rich_rpt"/>
</dbReference>
<dbReference type="EMBL" id="OU895880">
    <property type="protein sequence ID" value="CAH1733941.1"/>
    <property type="molecule type" value="Genomic_DNA"/>
</dbReference>
<gene>
    <name evidence="2" type="ORF">CHIRRI_LOCUS13270</name>
</gene>
<dbReference type="Gene3D" id="3.80.10.10">
    <property type="entry name" value="Ribonuclease Inhibitor"/>
    <property type="match status" value="1"/>
</dbReference>
<name>A0A9P0JCI0_9DIPT</name>
<feature type="coiled-coil region" evidence="1">
    <location>
        <begin position="186"/>
        <end position="213"/>
    </location>
</feature>
<sequence>MSISSSTRIQCKYEVKSFYFFGDKYRCNIINDPKMNSHESAIITSAHGDHEDTKTNSDVLGLFSESESIEYFPKNAEKIFNNLEAISLNFCPLKEIFQSDLKSLSKLTYLLIGRSDIEVIEEGLFNYNPNLEYLIFDGSKLIHIDPNVFDNLSRLKLLYFYAVPCSGQLRSEYDYEIKIAIQRFRAECVNLEYLELNDQLEELKNQSLRLNVEDFNEKLGKFEVSFNNSKFSKFRPLKNKFENLKNIATVKEHPKLSLVILLAFYKLF</sequence>
<dbReference type="Pfam" id="PF13855">
    <property type="entry name" value="LRR_8"/>
    <property type="match status" value="1"/>
</dbReference>
<proteinExistence type="predicted"/>
<dbReference type="OrthoDB" id="155976at2759"/>
<dbReference type="Proteomes" id="UP001153620">
    <property type="component" value="Chromosome 4"/>
</dbReference>
<reference evidence="2" key="2">
    <citation type="submission" date="2022-10" db="EMBL/GenBank/DDBJ databases">
        <authorList>
            <consortium name="ENA_rothamsted_submissions"/>
            <consortium name="culmorum"/>
            <person name="King R."/>
        </authorList>
    </citation>
    <scope>NUCLEOTIDE SEQUENCE</scope>
</reference>
<organism evidence="2 3">
    <name type="scientific">Chironomus riparius</name>
    <dbReference type="NCBI Taxonomy" id="315576"/>
    <lineage>
        <taxon>Eukaryota</taxon>
        <taxon>Metazoa</taxon>
        <taxon>Ecdysozoa</taxon>
        <taxon>Arthropoda</taxon>
        <taxon>Hexapoda</taxon>
        <taxon>Insecta</taxon>
        <taxon>Pterygota</taxon>
        <taxon>Neoptera</taxon>
        <taxon>Endopterygota</taxon>
        <taxon>Diptera</taxon>
        <taxon>Nematocera</taxon>
        <taxon>Chironomoidea</taxon>
        <taxon>Chironomidae</taxon>
        <taxon>Chironominae</taxon>
        <taxon>Chironomus</taxon>
    </lineage>
</organism>
<protein>
    <submittedName>
        <fullName evidence="2">Uncharacterized protein</fullName>
    </submittedName>
</protein>
<reference evidence="2" key="1">
    <citation type="submission" date="2022-01" db="EMBL/GenBank/DDBJ databases">
        <authorList>
            <person name="King R."/>
        </authorList>
    </citation>
    <scope>NUCLEOTIDE SEQUENCE</scope>
</reference>
<evidence type="ECO:0000256" key="1">
    <source>
        <dbReference type="SAM" id="Coils"/>
    </source>
</evidence>
<dbReference type="InterPro" id="IPR032675">
    <property type="entry name" value="LRR_dom_sf"/>
</dbReference>
<keyword evidence="1" id="KW-0175">Coiled coil</keyword>
<dbReference type="AlphaFoldDB" id="A0A9P0JCI0"/>
<keyword evidence="3" id="KW-1185">Reference proteome</keyword>
<evidence type="ECO:0000313" key="2">
    <source>
        <dbReference type="EMBL" id="CAH1733941.1"/>
    </source>
</evidence>
<evidence type="ECO:0000313" key="3">
    <source>
        <dbReference type="Proteomes" id="UP001153620"/>
    </source>
</evidence>